<reference evidence="2" key="1">
    <citation type="submission" date="2021-01" db="EMBL/GenBank/DDBJ databases">
        <title>Caligus Genome Assembly.</title>
        <authorList>
            <person name="Gallardo-Escarate C."/>
        </authorList>
    </citation>
    <scope>NUCLEOTIDE SEQUENCE [LARGE SCALE GENOMIC DNA]</scope>
</reference>
<organism evidence="1 2">
    <name type="scientific">Caligus rogercresseyi</name>
    <name type="common">Sea louse</name>
    <dbReference type="NCBI Taxonomy" id="217165"/>
    <lineage>
        <taxon>Eukaryota</taxon>
        <taxon>Metazoa</taxon>
        <taxon>Ecdysozoa</taxon>
        <taxon>Arthropoda</taxon>
        <taxon>Crustacea</taxon>
        <taxon>Multicrustacea</taxon>
        <taxon>Hexanauplia</taxon>
        <taxon>Copepoda</taxon>
        <taxon>Siphonostomatoida</taxon>
        <taxon>Caligidae</taxon>
        <taxon>Caligus</taxon>
    </lineage>
</organism>
<evidence type="ECO:0000313" key="2">
    <source>
        <dbReference type="Proteomes" id="UP000595437"/>
    </source>
</evidence>
<dbReference type="AlphaFoldDB" id="A0A7T8KM53"/>
<keyword evidence="2" id="KW-1185">Reference proteome</keyword>
<dbReference type="Proteomes" id="UP000595437">
    <property type="component" value="Chromosome 2"/>
</dbReference>
<gene>
    <name evidence="1" type="ORF">FKW44_003819</name>
</gene>
<proteinExistence type="predicted"/>
<accession>A0A7T8KM53</accession>
<dbReference type="EMBL" id="CP045891">
    <property type="protein sequence ID" value="QQP58484.1"/>
    <property type="molecule type" value="Genomic_DNA"/>
</dbReference>
<name>A0A7T8KM53_CALRO</name>
<feature type="non-terminal residue" evidence="1">
    <location>
        <position position="1"/>
    </location>
</feature>
<sequence>LQWAIHYICQMLRIGRLYSRLYKSIAKSSQGIIAENQSQNSSTLVFVITIDCPHKSSGSMANNNVDTLTSLEIIELSCRDNEEDDTFFEVEKQPNEHEHHYK</sequence>
<protein>
    <submittedName>
        <fullName evidence="1">Uncharacterized protein</fullName>
    </submittedName>
</protein>
<evidence type="ECO:0000313" key="1">
    <source>
        <dbReference type="EMBL" id="QQP58484.1"/>
    </source>
</evidence>